<dbReference type="AlphaFoldDB" id="A0A6P1CRL6"/>
<dbReference type="EMBL" id="JAAGVB010000028">
    <property type="protein sequence ID" value="NEW34527.1"/>
    <property type="molecule type" value="Genomic_DNA"/>
</dbReference>
<dbReference type="Pfam" id="PF25991">
    <property type="entry name" value="KhtT_N"/>
    <property type="match status" value="1"/>
</dbReference>
<feature type="domain" description="Potassium/proton antiporter subunit KhtT-like N-terminal" evidence="1">
    <location>
        <begin position="1"/>
        <end position="68"/>
    </location>
</feature>
<accession>A0A6P1CRL6</accession>
<sequence>MDVDRSTVPGQGTVHHLLTRSGSRFVLVAGSDGSKQVLVYDRGGDEPARTISLDADEADQFADLLHSAPIPDRIARLERLMDQFTGERSR</sequence>
<evidence type="ECO:0000259" key="1">
    <source>
        <dbReference type="Pfam" id="PF25991"/>
    </source>
</evidence>
<evidence type="ECO:0000313" key="2">
    <source>
        <dbReference type="EMBL" id="NEW34527.1"/>
    </source>
</evidence>
<dbReference type="Proteomes" id="UP000471166">
    <property type="component" value="Unassembled WGS sequence"/>
</dbReference>
<protein>
    <recommendedName>
        <fullName evidence="1">Potassium/proton antiporter subunit KhtT-like N-terminal domain-containing protein</fullName>
    </recommendedName>
</protein>
<dbReference type="InterPro" id="IPR058776">
    <property type="entry name" value="KhtT-like_N"/>
</dbReference>
<gene>
    <name evidence="2" type="ORF">GV791_18470</name>
</gene>
<proteinExistence type="predicted"/>
<organism evidence="2 3">
    <name type="scientific">Nocardia cyriacigeorgica</name>
    <dbReference type="NCBI Taxonomy" id="135487"/>
    <lineage>
        <taxon>Bacteria</taxon>
        <taxon>Bacillati</taxon>
        <taxon>Actinomycetota</taxon>
        <taxon>Actinomycetes</taxon>
        <taxon>Mycobacteriales</taxon>
        <taxon>Nocardiaceae</taxon>
        <taxon>Nocardia</taxon>
    </lineage>
</organism>
<name>A0A6P1CRL6_9NOCA</name>
<dbReference type="RefSeq" id="WP_163845778.1">
    <property type="nucleotide sequence ID" value="NZ_AP026975.1"/>
</dbReference>
<comment type="caution">
    <text evidence="2">The sequence shown here is derived from an EMBL/GenBank/DDBJ whole genome shotgun (WGS) entry which is preliminary data.</text>
</comment>
<reference evidence="2 3" key="1">
    <citation type="submission" date="2020-01" db="EMBL/GenBank/DDBJ databases">
        <title>Genetics and antimicrobial susceptibilities of Nocardia species isolated from the soil; a comparison with species isolated from humans.</title>
        <authorList>
            <person name="Carrasco G."/>
            <person name="Monzon S."/>
            <person name="Sansegundo M."/>
            <person name="Garcia E."/>
            <person name="Garrido N."/>
            <person name="Medina M.J."/>
            <person name="Villalon P."/>
            <person name="Ramirez-Arocha A.C."/>
            <person name="Jimenez P."/>
            <person name="Cuesta I."/>
            <person name="Valdezate S."/>
        </authorList>
    </citation>
    <scope>NUCLEOTIDE SEQUENCE [LARGE SCALE GENOMIC DNA]</scope>
    <source>
        <strain evidence="2 3">CNM20110626</strain>
    </source>
</reference>
<evidence type="ECO:0000313" key="3">
    <source>
        <dbReference type="Proteomes" id="UP000471166"/>
    </source>
</evidence>